<sequence>MLLNEIGDGPEVCNENSSFPVSKKQAESMESPSKYNVVSDKYKATKGVDLELANKDNDGELLEANPEAISSKEFNANSYTNCDSISYEENSAEPSKIAGSAELENISIRKTYDLANNLMIKNQICLVKRVENTIEQDIRSCRSTHTKENVERQDFDLYVRSNKCGTGFPNDKKIKNLKNSIGMYGLINTLWNTANRYTYQAVSSLTKANTILNESIKKRVVVKTSDDNLHNEKNFQIFVNTSSSSNETRSPSRVNLLELLESTDKDDVPSPAFENIKKYYTTAKITLQAPSKNNQFRANDINASSINKNLKDGENSTGFVNTIRKTTRTNKFRSFYSITKTTTELTEIIKKDTIIVNYSEPVRSNAVTTLHHDWKNKKTNSITLNALNKSQEESSTSPGEFGNIQHVGKESHLITTIHVQDPVVSEKGSNFPNDNNVKRLKKSTGFHGLFNAIRYTTNSYTSCFLSSFKKPAVEIPEAVERSLDSSKPIISSELKIANVNLRNEKTWKIVNNASSPLSNETQFRSKVKLLELLENASEEDKPSAVFENIKRYRTAATIMIQSPKDRNDESNEYDVSVSNNNNVEKPNSSAGLHGLVNIMRNAASSCSYLSLSSFKKSAVEITEAIKKSLDSTAPTISSELRIANVNLRNEKTWKILNNASPPLSKETQFRSKVKLLELLENASEEDKPSAIFENIKRYRTAATIMIQSPKDRNDQLNEYDVSVSNNNNVEKPNSSAGLHGSVNITRDAANSYSYRSLSSFKKPIIEITEPVKESADSPMLNTSNVFCNKKTFKILGNVSSPALLKSRAKVEWLKLLKKASKTDKCSPTKEYHTTATILLRDHNTNKGIDRDGIDVSNNNSLESTTGLYGLVNTIKKTSYRYCSFFSFKKASNDVTKIIKESKPDANSFTTPASSIVTALHHGRRNKKTTLNFNNILTLKVMNKTMLESEVEAQENVNKKNPEGQTLDLSGSTYSNDNEKQIAETDMSIVETGPVVVDEVVKYKNSSELTMKMPEQQNNDLKESINNNDSRKSAAKIYISADEAQCTLLDEAVEKDNKFTDSPKAITINPEQQNNDLKKNINSSDNSKLIAKTYTPSVEAGSTPLDEAVEKDNKFTDSPKMITTNPEQQNNDLKENINSNDNSKLIVKTYTPSVEAECVLLNGAIEKDYSKSGSENPEHQNSNLKDSINSDDKNKMAIEIHTSAAEAECVPIEKAVEKDNKCNDSSKTVMKNPEKQNNQLAKCINSTGNGKQTPDTNVTSAGSVEKHTKYENPSEPIAKKSDSRNQVSKETINKKENAKQVATTSTSTAEAKSTLASKVIEKNAKTKLSGTASSQSIDKNTGAKPKCTSVSKASVENKTCQTSSQLGAKSHSTAGNKKGDCKQVAAFASSTKTKNVSANKLTKKETKCKDSSQTTTNTANQRNVNTSNCKPVVFATSRPIRPDRCVNRNQSACVNRNSYCYQSYNSYGYSNYCSGQGYYNCGGSYWGGC</sequence>
<feature type="compositionally biased region" description="Polar residues" evidence="1">
    <location>
        <begin position="1243"/>
        <end position="1261"/>
    </location>
</feature>
<proteinExistence type="predicted"/>
<reference evidence="3" key="1">
    <citation type="submission" date="2014-03" db="EMBL/GenBank/DDBJ databases">
        <authorList>
            <person name="Aksoy S."/>
            <person name="Warren W."/>
            <person name="Wilson R.K."/>
        </authorList>
    </citation>
    <scope>NUCLEOTIDE SEQUENCE [LARGE SCALE GENOMIC DNA]</scope>
    <source>
        <strain evidence="3">IAEA</strain>
    </source>
</reference>
<keyword evidence="3" id="KW-1185">Reference proteome</keyword>
<feature type="compositionally biased region" description="Polar residues" evidence="1">
    <location>
        <begin position="962"/>
        <end position="972"/>
    </location>
</feature>
<feature type="region of interest" description="Disordered" evidence="1">
    <location>
        <begin position="1109"/>
        <end position="1137"/>
    </location>
</feature>
<evidence type="ECO:0000256" key="1">
    <source>
        <dbReference type="SAM" id="MobiDB-lite"/>
    </source>
</evidence>
<dbReference type="EnsemblMetazoa" id="GPAI035118-RA">
    <property type="protein sequence ID" value="GPAI035118-PA"/>
    <property type="gene ID" value="GPAI035118"/>
</dbReference>
<feature type="region of interest" description="Disordered" evidence="1">
    <location>
        <begin position="953"/>
        <end position="972"/>
    </location>
</feature>
<feature type="compositionally biased region" description="Basic and acidic residues" evidence="1">
    <location>
        <begin position="1263"/>
        <end position="1282"/>
    </location>
</feature>
<feature type="compositionally biased region" description="Polar residues" evidence="1">
    <location>
        <begin position="1120"/>
        <end position="1137"/>
    </location>
</feature>
<organism evidence="2 3">
    <name type="scientific">Glossina pallidipes</name>
    <name type="common">Tsetse fly</name>
    <dbReference type="NCBI Taxonomy" id="7398"/>
    <lineage>
        <taxon>Eukaryota</taxon>
        <taxon>Metazoa</taxon>
        <taxon>Ecdysozoa</taxon>
        <taxon>Arthropoda</taxon>
        <taxon>Hexapoda</taxon>
        <taxon>Insecta</taxon>
        <taxon>Pterygota</taxon>
        <taxon>Neoptera</taxon>
        <taxon>Endopterygota</taxon>
        <taxon>Diptera</taxon>
        <taxon>Brachycera</taxon>
        <taxon>Muscomorpha</taxon>
        <taxon>Hippoboscoidea</taxon>
        <taxon>Glossinidae</taxon>
        <taxon>Glossina</taxon>
    </lineage>
</organism>
<feature type="region of interest" description="Disordered" evidence="1">
    <location>
        <begin position="1"/>
        <end position="32"/>
    </location>
</feature>
<feature type="region of interest" description="Disordered" evidence="1">
    <location>
        <begin position="1168"/>
        <end position="1190"/>
    </location>
</feature>
<feature type="compositionally biased region" description="Polar residues" evidence="1">
    <location>
        <begin position="1170"/>
        <end position="1186"/>
    </location>
</feature>
<evidence type="ECO:0000313" key="3">
    <source>
        <dbReference type="Proteomes" id="UP000092445"/>
    </source>
</evidence>
<feature type="region of interest" description="Disordered" evidence="1">
    <location>
        <begin position="1218"/>
        <end position="1237"/>
    </location>
</feature>
<accession>A0A1B0A5J3</accession>
<feature type="compositionally biased region" description="Polar residues" evidence="1">
    <location>
        <begin position="1325"/>
        <end position="1338"/>
    </location>
</feature>
<evidence type="ECO:0000313" key="2">
    <source>
        <dbReference type="EnsemblMetazoa" id="GPAI035118-PA"/>
    </source>
</evidence>
<name>A0A1B0A5J3_GLOPL</name>
<dbReference type="VEuPathDB" id="VectorBase:GPAI035118"/>
<feature type="region of interest" description="Disordered" evidence="1">
    <location>
        <begin position="1324"/>
        <end position="1345"/>
    </location>
</feature>
<feature type="compositionally biased region" description="Polar residues" evidence="1">
    <location>
        <begin position="1224"/>
        <end position="1237"/>
    </location>
</feature>
<protein>
    <submittedName>
        <fullName evidence="2">Uncharacterized protein</fullName>
    </submittedName>
</protein>
<feature type="region of interest" description="Disordered" evidence="1">
    <location>
        <begin position="1243"/>
        <end position="1311"/>
    </location>
</feature>
<dbReference type="Proteomes" id="UP000092445">
    <property type="component" value="Unassembled WGS sequence"/>
</dbReference>
<reference evidence="2" key="2">
    <citation type="submission" date="2020-05" db="UniProtKB">
        <authorList>
            <consortium name="EnsemblMetazoa"/>
        </authorList>
    </citation>
    <scope>IDENTIFICATION</scope>
    <source>
        <strain evidence="2">IAEA</strain>
    </source>
</reference>
<feature type="compositionally biased region" description="Low complexity" evidence="1">
    <location>
        <begin position="1301"/>
        <end position="1311"/>
    </location>
</feature>